<feature type="domain" description="Endoribonuclease YicC-like C-terminal" evidence="8">
    <location>
        <begin position="174"/>
        <end position="293"/>
    </location>
</feature>
<comment type="cofactor">
    <cofactor evidence="1">
        <name>a divalent metal cation</name>
        <dbReference type="ChEBI" id="CHEBI:60240"/>
    </cofactor>
</comment>
<evidence type="ECO:0000256" key="5">
    <source>
        <dbReference type="ARBA" id="ARBA00035648"/>
    </source>
</evidence>
<organism evidence="9 10">
    <name type="scientific">Persicobacter psychrovividus</name>
    <dbReference type="NCBI Taxonomy" id="387638"/>
    <lineage>
        <taxon>Bacteria</taxon>
        <taxon>Pseudomonadati</taxon>
        <taxon>Bacteroidota</taxon>
        <taxon>Cytophagia</taxon>
        <taxon>Cytophagales</taxon>
        <taxon>Persicobacteraceae</taxon>
        <taxon>Persicobacter</taxon>
    </lineage>
</organism>
<dbReference type="PANTHER" id="PTHR30636">
    <property type="entry name" value="UPF0701 PROTEIN YICC"/>
    <property type="match status" value="1"/>
</dbReference>
<accession>A0ABN6L4D4</accession>
<feature type="coiled-coil region" evidence="6">
    <location>
        <begin position="159"/>
        <end position="198"/>
    </location>
</feature>
<gene>
    <name evidence="9" type="ORF">PEPS_02210</name>
</gene>
<evidence type="ECO:0000313" key="9">
    <source>
        <dbReference type="EMBL" id="BDC97940.1"/>
    </source>
</evidence>
<keyword evidence="10" id="KW-1185">Reference proteome</keyword>
<evidence type="ECO:0000259" key="8">
    <source>
        <dbReference type="Pfam" id="PF08340"/>
    </source>
</evidence>
<proteinExistence type="inferred from homology"/>
<dbReference type="RefSeq" id="WP_332919847.1">
    <property type="nucleotide sequence ID" value="NZ_AP025292.1"/>
</dbReference>
<evidence type="ECO:0000256" key="3">
    <source>
        <dbReference type="ARBA" id="ARBA00022759"/>
    </source>
</evidence>
<feature type="domain" description="Endoribonuclease YicC-like N-terminal" evidence="7">
    <location>
        <begin position="2"/>
        <end position="156"/>
    </location>
</feature>
<evidence type="ECO:0000256" key="1">
    <source>
        <dbReference type="ARBA" id="ARBA00001968"/>
    </source>
</evidence>
<dbReference type="Pfam" id="PF08340">
    <property type="entry name" value="YicC-like_C"/>
    <property type="match status" value="1"/>
</dbReference>
<dbReference type="NCBIfam" id="TIGR00255">
    <property type="entry name" value="YicC/YloC family endoribonuclease"/>
    <property type="match status" value="1"/>
</dbReference>
<evidence type="ECO:0000313" key="10">
    <source>
        <dbReference type="Proteomes" id="UP001354989"/>
    </source>
</evidence>
<keyword evidence="4" id="KW-0378">Hydrolase</keyword>
<dbReference type="Pfam" id="PF03755">
    <property type="entry name" value="YicC-like_N"/>
    <property type="match status" value="1"/>
</dbReference>
<evidence type="ECO:0000256" key="4">
    <source>
        <dbReference type="ARBA" id="ARBA00022801"/>
    </source>
</evidence>
<dbReference type="InterPro" id="IPR013527">
    <property type="entry name" value="YicC-like_N"/>
</dbReference>
<evidence type="ECO:0008006" key="11">
    <source>
        <dbReference type="Google" id="ProtNLM"/>
    </source>
</evidence>
<keyword evidence="6" id="KW-0175">Coiled coil</keyword>
<dbReference type="EMBL" id="AP025292">
    <property type="protein sequence ID" value="BDC97940.1"/>
    <property type="molecule type" value="Genomic_DNA"/>
</dbReference>
<evidence type="ECO:0000256" key="2">
    <source>
        <dbReference type="ARBA" id="ARBA00022722"/>
    </source>
</evidence>
<evidence type="ECO:0000256" key="6">
    <source>
        <dbReference type="SAM" id="Coils"/>
    </source>
</evidence>
<dbReference type="Proteomes" id="UP001354989">
    <property type="component" value="Chromosome"/>
</dbReference>
<keyword evidence="2" id="KW-0540">Nuclease</keyword>
<evidence type="ECO:0000259" key="7">
    <source>
        <dbReference type="Pfam" id="PF03755"/>
    </source>
</evidence>
<comment type="similarity">
    <text evidence="5">Belongs to the YicC/YloC family.</text>
</comment>
<reference evidence="9 10" key="1">
    <citation type="submission" date="2021-12" db="EMBL/GenBank/DDBJ databases">
        <title>Genome sequencing of bacteria with rrn-lacking chromosome and rrn-plasmid.</title>
        <authorList>
            <person name="Anda M."/>
            <person name="Iwasaki W."/>
        </authorList>
    </citation>
    <scope>NUCLEOTIDE SEQUENCE [LARGE SCALE GENOMIC DNA]</scope>
    <source>
        <strain evidence="9 10">NBRC 101262</strain>
    </source>
</reference>
<dbReference type="PANTHER" id="PTHR30636:SF3">
    <property type="entry name" value="UPF0701 PROTEIN YICC"/>
    <property type="match status" value="1"/>
</dbReference>
<sequence>MIKSMTGYGSCTHESETLSVQVEIRTLNSKFLDVNLKLPKTLSDREIEVRNIIGNCLERGKLAVTIDFSRKGDAKPKVQINEGLFSTYFTQLKGLAENAGADTAELLKLVLQMPEVMVNDREDTGSEEDVKLVIETLNRALADCDAFRLKEGEVLAEKLTSYIETIDQLLAQVDQYEDERIDTVKNRLRQNLEELTQKDDYDKNRFEQEIIFYLEKYDINEEKVRLANHLKYFMEVLNSSKSSSNGKKLGFISQEIGREINTLGSKANHAALQRLVVQMKEELEKIKEQSLNIL</sequence>
<name>A0ABN6L4D4_9BACT</name>
<keyword evidence="3" id="KW-0255">Endonuclease</keyword>
<dbReference type="InterPro" id="IPR013551">
    <property type="entry name" value="YicC-like_C"/>
</dbReference>
<protein>
    <recommendedName>
        <fullName evidence="11">YicC family protein</fullName>
    </recommendedName>
</protein>
<dbReference type="InterPro" id="IPR005229">
    <property type="entry name" value="YicC/YloC-like"/>
</dbReference>